<proteinExistence type="predicted"/>
<dbReference type="InterPro" id="IPR011032">
    <property type="entry name" value="GroES-like_sf"/>
</dbReference>
<name>A0ABN9MAQ8_9NEOB</name>
<organism evidence="1 2">
    <name type="scientific">Ranitomeya imitator</name>
    <name type="common">mimic poison frog</name>
    <dbReference type="NCBI Taxonomy" id="111125"/>
    <lineage>
        <taxon>Eukaryota</taxon>
        <taxon>Metazoa</taxon>
        <taxon>Chordata</taxon>
        <taxon>Craniata</taxon>
        <taxon>Vertebrata</taxon>
        <taxon>Euteleostomi</taxon>
        <taxon>Amphibia</taxon>
        <taxon>Batrachia</taxon>
        <taxon>Anura</taxon>
        <taxon>Neobatrachia</taxon>
        <taxon>Hyloidea</taxon>
        <taxon>Dendrobatidae</taxon>
        <taxon>Dendrobatinae</taxon>
        <taxon>Ranitomeya</taxon>
    </lineage>
</organism>
<dbReference type="Gene3D" id="3.90.180.10">
    <property type="entry name" value="Medium-chain alcohol dehydrogenases, catalytic domain"/>
    <property type="match status" value="1"/>
</dbReference>
<comment type="caution">
    <text evidence="1">The sequence shown here is derived from an EMBL/GenBank/DDBJ whole genome shotgun (WGS) entry which is preliminary data.</text>
</comment>
<protein>
    <submittedName>
        <fullName evidence="1">Uncharacterized protein</fullName>
    </submittedName>
</protein>
<evidence type="ECO:0000313" key="1">
    <source>
        <dbReference type="EMBL" id="CAJ0960379.1"/>
    </source>
</evidence>
<dbReference type="Proteomes" id="UP001176940">
    <property type="component" value="Unassembled WGS sequence"/>
</dbReference>
<accession>A0ABN9MAQ8</accession>
<keyword evidence="2" id="KW-1185">Reference proteome</keyword>
<sequence length="164" mass="18869">MANSVEGFKRGLDVFLEQNNIIKRNLDMFGVYELIMAGWKSKECVPRLVADFLSDKFNLDGLVSHTLPFDHINEGFQLLQSGRRPEGGALIQFVGGSPIYILDGGKIVSHSVRETERVRKTEGAVQPRELLQLLERREKRMEQAVESVKEEKEQRRVKSWREKL</sequence>
<dbReference type="EMBL" id="CAUEEQ010049789">
    <property type="protein sequence ID" value="CAJ0960379.1"/>
    <property type="molecule type" value="Genomic_DNA"/>
</dbReference>
<reference evidence="1" key="1">
    <citation type="submission" date="2023-07" db="EMBL/GenBank/DDBJ databases">
        <authorList>
            <person name="Stuckert A."/>
        </authorList>
    </citation>
    <scope>NUCLEOTIDE SEQUENCE</scope>
</reference>
<gene>
    <name evidence="1" type="ORF">RIMI_LOCUS17228828</name>
</gene>
<dbReference type="SUPFAM" id="SSF50129">
    <property type="entry name" value="GroES-like"/>
    <property type="match status" value="1"/>
</dbReference>
<evidence type="ECO:0000313" key="2">
    <source>
        <dbReference type="Proteomes" id="UP001176940"/>
    </source>
</evidence>